<sequence>GGADAAGPAAAGGPGGDARGGQPGRRRRAHGHPRPAEGRGERAAHRGEQRHTAAGAPARPGPHGSALGAEPRRPAEPVHAVPAGAADHRLRPPHGHGQWRHGLWRLRRHGQWRHGLRRRLPPRPPDPHLRPGDDLHPVGRL</sequence>
<feature type="compositionally biased region" description="Basic and acidic residues" evidence="1">
    <location>
        <begin position="34"/>
        <end position="51"/>
    </location>
</feature>
<feature type="non-terminal residue" evidence="2">
    <location>
        <position position="1"/>
    </location>
</feature>
<dbReference type="AlphaFoldDB" id="A0A6J4JRQ0"/>
<reference evidence="2" key="1">
    <citation type="submission" date="2020-02" db="EMBL/GenBank/DDBJ databases">
        <authorList>
            <person name="Meier V. D."/>
        </authorList>
    </citation>
    <scope>NUCLEOTIDE SEQUENCE</scope>
    <source>
        <strain evidence="2">AVDCRST_MAG04</strain>
    </source>
</reference>
<feature type="compositionally biased region" description="Gly residues" evidence="1">
    <location>
        <begin position="1"/>
        <end position="23"/>
    </location>
</feature>
<feature type="compositionally biased region" description="Basic and acidic residues" evidence="1">
    <location>
        <begin position="125"/>
        <end position="141"/>
    </location>
</feature>
<organism evidence="2">
    <name type="scientific">uncultured Acetobacteraceae bacterium</name>
    <dbReference type="NCBI Taxonomy" id="169975"/>
    <lineage>
        <taxon>Bacteria</taxon>
        <taxon>Pseudomonadati</taxon>
        <taxon>Pseudomonadota</taxon>
        <taxon>Alphaproteobacteria</taxon>
        <taxon>Acetobacterales</taxon>
        <taxon>Acetobacteraceae</taxon>
        <taxon>environmental samples</taxon>
    </lineage>
</organism>
<accession>A0A6J4JRQ0</accession>
<protein>
    <submittedName>
        <fullName evidence="2">Uncharacterized protein</fullName>
    </submittedName>
</protein>
<feature type="region of interest" description="Disordered" evidence="1">
    <location>
        <begin position="1"/>
        <end position="141"/>
    </location>
</feature>
<feature type="non-terminal residue" evidence="2">
    <location>
        <position position="141"/>
    </location>
</feature>
<feature type="compositionally biased region" description="Low complexity" evidence="1">
    <location>
        <begin position="53"/>
        <end position="66"/>
    </location>
</feature>
<evidence type="ECO:0000313" key="2">
    <source>
        <dbReference type="EMBL" id="CAA9285250.1"/>
    </source>
</evidence>
<evidence type="ECO:0000256" key="1">
    <source>
        <dbReference type="SAM" id="MobiDB-lite"/>
    </source>
</evidence>
<dbReference type="EMBL" id="CADCTL010000306">
    <property type="protein sequence ID" value="CAA9285250.1"/>
    <property type="molecule type" value="Genomic_DNA"/>
</dbReference>
<name>A0A6J4JRQ0_9PROT</name>
<gene>
    <name evidence="2" type="ORF">AVDCRST_MAG04-4027</name>
</gene>
<proteinExistence type="predicted"/>
<feature type="compositionally biased region" description="Basic residues" evidence="1">
    <location>
        <begin position="91"/>
        <end position="121"/>
    </location>
</feature>
<feature type="compositionally biased region" description="Basic residues" evidence="1">
    <location>
        <begin position="24"/>
        <end position="33"/>
    </location>
</feature>